<dbReference type="EC" id="4.1.2.17" evidence="4"/>
<dbReference type="GO" id="GO:0019323">
    <property type="term" value="P:pentose catabolic process"/>
    <property type="evidence" value="ECO:0007669"/>
    <property type="project" value="TreeGrafter"/>
</dbReference>
<dbReference type="EMBL" id="CYZE01000012">
    <property type="protein sequence ID" value="CUO81888.1"/>
    <property type="molecule type" value="Genomic_DNA"/>
</dbReference>
<dbReference type="GO" id="GO:0046872">
    <property type="term" value="F:metal ion binding"/>
    <property type="evidence" value="ECO:0007669"/>
    <property type="project" value="UniProtKB-KW"/>
</dbReference>
<reference evidence="9 10" key="2">
    <citation type="submission" date="2018-08" db="EMBL/GenBank/DDBJ databases">
        <title>A genome reference for cultivated species of the human gut microbiota.</title>
        <authorList>
            <person name="Zou Y."/>
            <person name="Xue W."/>
            <person name="Luo G."/>
        </authorList>
    </citation>
    <scope>NUCLEOTIDE SEQUENCE [LARGE SCALE GENOMIC DNA]</scope>
    <source>
        <strain evidence="5 9">AF19-13AC</strain>
        <strain evidence="7 10">TF05-11AC</strain>
        <strain evidence="6 11">TM09-12</strain>
    </source>
</reference>
<dbReference type="Proteomes" id="UP000261023">
    <property type="component" value="Unassembled WGS sequence"/>
</dbReference>
<reference evidence="4 8" key="1">
    <citation type="submission" date="2015-09" db="EMBL/GenBank/DDBJ databases">
        <authorList>
            <consortium name="Pathogen Informatics"/>
        </authorList>
    </citation>
    <scope>NUCLEOTIDE SEQUENCE [LARGE SCALE GENOMIC DNA]</scope>
    <source>
        <strain evidence="4 8">2789STDY5608850</strain>
    </source>
</reference>
<dbReference type="InterPro" id="IPR050197">
    <property type="entry name" value="Aldolase_class_II_sugar_metab"/>
</dbReference>
<keyword evidence="2 4" id="KW-0456">Lyase</keyword>
<proteinExistence type="predicted"/>
<evidence type="ECO:0000256" key="2">
    <source>
        <dbReference type="ARBA" id="ARBA00023239"/>
    </source>
</evidence>
<dbReference type="InterPro" id="IPR001303">
    <property type="entry name" value="Aldolase_II/adducin_N"/>
</dbReference>
<dbReference type="OrthoDB" id="9794581at2"/>
<evidence type="ECO:0000313" key="6">
    <source>
        <dbReference type="EMBL" id="RGJ05418.1"/>
    </source>
</evidence>
<sequence length="204" mass="22589">MEIRKKLLEVTKQSYREALFAGTSGNISYYDHASGEMFITPGSLPYETMTEEDLVRMTLDGEVLEGERKPSSEWRLHAEVYRQKPEISSVIHTHSPYATSFAVNNQSIPVILIEMVPFLGGEVEVADFAIPGTVEVGVEAVKKLNGRNACLMANHGVLAVGENLDQAHIRAVYTEDAAKIYSLALNNGEVQIIDEKYVNVMKGK</sequence>
<dbReference type="Pfam" id="PF00596">
    <property type="entry name" value="Aldolase_II"/>
    <property type="match status" value="1"/>
</dbReference>
<dbReference type="GO" id="GO:0005829">
    <property type="term" value="C:cytosol"/>
    <property type="evidence" value="ECO:0007669"/>
    <property type="project" value="TreeGrafter"/>
</dbReference>
<dbReference type="Proteomes" id="UP000095651">
    <property type="component" value="Unassembled WGS sequence"/>
</dbReference>
<name>A0A174I910_9FIRM</name>
<evidence type="ECO:0000313" key="8">
    <source>
        <dbReference type="Proteomes" id="UP000095651"/>
    </source>
</evidence>
<dbReference type="EMBL" id="QSSQ01000012">
    <property type="protein sequence ID" value="RGM03792.1"/>
    <property type="molecule type" value="Genomic_DNA"/>
</dbReference>
<evidence type="ECO:0000313" key="10">
    <source>
        <dbReference type="Proteomes" id="UP000261257"/>
    </source>
</evidence>
<dbReference type="PANTHER" id="PTHR22789:SF0">
    <property type="entry name" value="3-OXO-TETRONATE 4-PHOSPHATE DECARBOXYLASE-RELATED"/>
    <property type="match status" value="1"/>
</dbReference>
<evidence type="ECO:0000313" key="4">
    <source>
        <dbReference type="EMBL" id="CUO81888.1"/>
    </source>
</evidence>
<dbReference type="EMBL" id="QSON01000004">
    <property type="protein sequence ID" value="RGJ05418.1"/>
    <property type="molecule type" value="Genomic_DNA"/>
</dbReference>
<evidence type="ECO:0000259" key="3">
    <source>
        <dbReference type="SMART" id="SM01007"/>
    </source>
</evidence>
<dbReference type="GO" id="GO:0008738">
    <property type="term" value="F:L-fuculose-phosphate aldolase activity"/>
    <property type="evidence" value="ECO:0007669"/>
    <property type="project" value="UniProtKB-EC"/>
</dbReference>
<gene>
    <name evidence="4" type="primary">fucA_3</name>
    <name evidence="5" type="ORF">DWX31_00370</name>
    <name evidence="7" type="ORF">DXC39_14215</name>
    <name evidence="6" type="ORF">DXD79_11060</name>
    <name evidence="4" type="ORF">ERS852407_04061</name>
</gene>
<dbReference type="Proteomes" id="UP000263014">
    <property type="component" value="Unassembled WGS sequence"/>
</dbReference>
<dbReference type="InterPro" id="IPR036409">
    <property type="entry name" value="Aldolase_II/adducin_N_sf"/>
</dbReference>
<keyword evidence="1" id="KW-0479">Metal-binding</keyword>
<dbReference type="EMBL" id="QTJW01000001">
    <property type="protein sequence ID" value="RGD72344.1"/>
    <property type="molecule type" value="Genomic_DNA"/>
</dbReference>
<evidence type="ECO:0000313" key="9">
    <source>
        <dbReference type="Proteomes" id="UP000261023"/>
    </source>
</evidence>
<dbReference type="Proteomes" id="UP000261257">
    <property type="component" value="Unassembled WGS sequence"/>
</dbReference>
<accession>A0A174I910</accession>
<evidence type="ECO:0000313" key="7">
    <source>
        <dbReference type="EMBL" id="RGM03792.1"/>
    </source>
</evidence>
<evidence type="ECO:0000313" key="11">
    <source>
        <dbReference type="Proteomes" id="UP000263014"/>
    </source>
</evidence>
<evidence type="ECO:0000256" key="1">
    <source>
        <dbReference type="ARBA" id="ARBA00022723"/>
    </source>
</evidence>
<protein>
    <submittedName>
        <fullName evidence="4">Class II aldolase/adducin family protein</fullName>
        <ecNumber evidence="4">4.1.2.17</ecNumber>
    </submittedName>
</protein>
<organism evidence="4 8">
    <name type="scientific">Hungatella hathewayi</name>
    <dbReference type="NCBI Taxonomy" id="154046"/>
    <lineage>
        <taxon>Bacteria</taxon>
        <taxon>Bacillati</taxon>
        <taxon>Bacillota</taxon>
        <taxon>Clostridia</taxon>
        <taxon>Lachnospirales</taxon>
        <taxon>Lachnospiraceae</taxon>
        <taxon>Hungatella</taxon>
    </lineage>
</organism>
<evidence type="ECO:0000313" key="5">
    <source>
        <dbReference type="EMBL" id="RGD72344.1"/>
    </source>
</evidence>
<dbReference type="AlphaFoldDB" id="A0A174I910"/>
<dbReference type="SMART" id="SM01007">
    <property type="entry name" value="Aldolase_II"/>
    <property type="match status" value="1"/>
</dbReference>
<dbReference type="Gene3D" id="3.40.225.10">
    <property type="entry name" value="Class II aldolase/adducin N-terminal domain"/>
    <property type="match status" value="1"/>
</dbReference>
<feature type="domain" description="Class II aldolase/adducin N-terminal" evidence="3">
    <location>
        <begin position="5"/>
        <end position="182"/>
    </location>
</feature>
<dbReference type="RefSeq" id="WP_002602021.1">
    <property type="nucleotide sequence ID" value="NZ_CABIXC010000012.1"/>
</dbReference>
<dbReference type="PANTHER" id="PTHR22789">
    <property type="entry name" value="FUCULOSE PHOSPHATE ALDOLASE"/>
    <property type="match status" value="1"/>
</dbReference>
<dbReference type="SUPFAM" id="SSF53639">
    <property type="entry name" value="AraD/HMP-PK domain-like"/>
    <property type="match status" value="1"/>
</dbReference>